<dbReference type="Proteomes" id="UP000298050">
    <property type="component" value="Unassembled WGS sequence"/>
</dbReference>
<keyword evidence="4" id="KW-1185">Reference proteome</keyword>
<name>A0A4Z0LXL4_9GAMM</name>
<reference evidence="3 4" key="1">
    <citation type="submission" date="2019-04" db="EMBL/GenBank/DDBJ databases">
        <title>Taxonomy of novel Haliea sp. from mangrove soil of West Coast of India.</title>
        <authorList>
            <person name="Verma A."/>
            <person name="Kumar P."/>
            <person name="Krishnamurthi S."/>
        </authorList>
    </citation>
    <scope>NUCLEOTIDE SEQUENCE [LARGE SCALE GENOMIC DNA]</scope>
    <source>
        <strain evidence="3 4">SAOS-164</strain>
    </source>
</reference>
<dbReference type="InterPro" id="IPR003399">
    <property type="entry name" value="Mce/MlaD"/>
</dbReference>
<feature type="compositionally biased region" description="Basic and acidic residues" evidence="1">
    <location>
        <begin position="305"/>
        <end position="320"/>
    </location>
</feature>
<feature type="domain" description="Mce/MlaD" evidence="2">
    <location>
        <begin position="46"/>
        <end position="133"/>
    </location>
</feature>
<evidence type="ECO:0000259" key="2">
    <source>
        <dbReference type="Pfam" id="PF02470"/>
    </source>
</evidence>
<dbReference type="Pfam" id="PF02470">
    <property type="entry name" value="MlaD"/>
    <property type="match status" value="1"/>
</dbReference>
<comment type="caution">
    <text evidence="3">The sequence shown here is derived from an EMBL/GenBank/DDBJ whole genome shotgun (WGS) entry which is preliminary data.</text>
</comment>
<proteinExistence type="predicted"/>
<dbReference type="OrthoDB" id="9806984at2"/>
<gene>
    <name evidence="3" type="ORF">E4634_15465</name>
</gene>
<dbReference type="PANTHER" id="PTHR33371">
    <property type="entry name" value="INTERMEMBRANE PHOSPHOLIPID TRANSPORT SYSTEM BINDING PROTEIN MLAD-RELATED"/>
    <property type="match status" value="1"/>
</dbReference>
<protein>
    <submittedName>
        <fullName evidence="3">MCE family protein</fullName>
    </submittedName>
</protein>
<dbReference type="RefSeq" id="WP_135445520.1">
    <property type="nucleotide sequence ID" value="NZ_SRLE01000011.1"/>
</dbReference>
<evidence type="ECO:0000313" key="3">
    <source>
        <dbReference type="EMBL" id="TGD72072.1"/>
    </source>
</evidence>
<sequence>MSEKPHSAAIGAFVAGALLIGVTAVLFALGTGFGSNSNKFVMVFEGSVKGLNMGAPVALRGVQVGQVTKIELVLDSETSELITLVEAEISGDNLRRTGAISDNLVEDLIERGMRAQLNTQSLLTGLLYVQLDFHPDSEINLADIDSPYQQIPSIPTGLEKLTRELESLDLVKMANDMETIATGLAEFVGDEKFKQLPGQLHDTVASVQALSEQLQGQVDSTGGRLDALLSDANGTVDLANEELPELARLIRSNLEMLEQAIATIESSAKEFQHLVDYDSNTVYELNRALQDLGKAGRSLQSLGRTLEEHPESLIRGRSED</sequence>
<dbReference type="AlphaFoldDB" id="A0A4Z0LXL4"/>
<dbReference type="PANTHER" id="PTHR33371:SF4">
    <property type="entry name" value="INTERMEMBRANE PHOSPHOLIPID TRANSPORT SYSTEM BINDING PROTEIN MLAD"/>
    <property type="match status" value="1"/>
</dbReference>
<accession>A0A4Z0LXL4</accession>
<dbReference type="InterPro" id="IPR052336">
    <property type="entry name" value="MlaD_Phospholipid_Transporter"/>
</dbReference>
<feature type="region of interest" description="Disordered" evidence="1">
    <location>
        <begin position="301"/>
        <end position="320"/>
    </location>
</feature>
<evidence type="ECO:0000313" key="4">
    <source>
        <dbReference type="Proteomes" id="UP000298050"/>
    </source>
</evidence>
<evidence type="ECO:0000256" key="1">
    <source>
        <dbReference type="SAM" id="MobiDB-lite"/>
    </source>
</evidence>
<dbReference type="EMBL" id="SRLE01000011">
    <property type="protein sequence ID" value="TGD72072.1"/>
    <property type="molecule type" value="Genomic_DNA"/>
</dbReference>
<organism evidence="3 4">
    <name type="scientific">Mangrovimicrobium sediminis</name>
    <dbReference type="NCBI Taxonomy" id="2562682"/>
    <lineage>
        <taxon>Bacteria</taxon>
        <taxon>Pseudomonadati</taxon>
        <taxon>Pseudomonadota</taxon>
        <taxon>Gammaproteobacteria</taxon>
        <taxon>Cellvibrionales</taxon>
        <taxon>Halieaceae</taxon>
        <taxon>Mangrovimicrobium</taxon>
    </lineage>
</organism>